<feature type="signal peptide" evidence="10">
    <location>
        <begin position="1"/>
        <end position="27"/>
    </location>
</feature>
<gene>
    <name evidence="12" type="ORF">J2S20_001502</name>
</gene>
<keyword evidence="5 8" id="KW-0573">Peptidoglycan synthesis</keyword>
<evidence type="ECO:0000313" key="13">
    <source>
        <dbReference type="Proteomes" id="UP001241537"/>
    </source>
</evidence>
<evidence type="ECO:0000256" key="8">
    <source>
        <dbReference type="PROSITE-ProRule" id="PRU01373"/>
    </source>
</evidence>
<feature type="active site" description="Nucleophile" evidence="8">
    <location>
        <position position="486"/>
    </location>
</feature>
<dbReference type="GO" id="GO:0008360">
    <property type="term" value="P:regulation of cell shape"/>
    <property type="evidence" value="ECO:0007669"/>
    <property type="project" value="UniProtKB-UniRule"/>
</dbReference>
<dbReference type="SUPFAM" id="SSF141523">
    <property type="entry name" value="L,D-transpeptidase catalytic domain-like"/>
    <property type="match status" value="1"/>
</dbReference>
<sequence length="585" mass="63151">MKLSIRGAAALLLSASMCLSLPSAAQAGVVHRVNRGDTETSSLTPRDNSAPTADGVVSAPGEQTVPQTAVSGDTAAPAAQESASQESGAPQIGATAIEESDAATESSSPVSSFSTRSVNSDYSLPGTVALAESASGADLQAIFDGAGFDALGTGNTPADPILGQVHIATYKMMDQNGNQINYTATNDAGKGLFNAGGFSKFYMVHTGVARLYYRTYTDAHGWSPWATSKELTPYNEDGSKVQAIQIRAKGYAHTLNDIYYKVMLSDGTVLDWAKNGQTAGTMGSDRYIVGIRVGFWHNTEHFPYASKNLMAGSAYEGAYLDGSGVHYSSHNGQPYTGWGFIDNTQYYFIDSAPAQGWQYINGYKYYFNSDGSVVTDLEPVMGLQPSYQINYNKATRTMYVLAKDGDNGYIIPFKTFNSTCGPDTPLGDYNTYVKYDVKFMHDDIYCKYLSRFFKGFIIHSILYYSSRLELDAITYNYIDDAASGGCIRLLTGNSYWVYQNCPKGTRVHIYEDKWDKGPVEKDAIEMPIPREQTWDPTDPSSPEAQAAIAAAAAAEQEKAAAVAAGTATLSAEERQLQNELAASAN</sequence>
<evidence type="ECO:0000256" key="5">
    <source>
        <dbReference type="ARBA" id="ARBA00022984"/>
    </source>
</evidence>
<reference evidence="12" key="1">
    <citation type="submission" date="2023-07" db="EMBL/GenBank/DDBJ databases">
        <title>Genomic Encyclopedia of Type Strains, Phase IV (KMG-IV): sequencing the most valuable type-strain genomes for metagenomic binning, comparative biology and taxonomic classification.</title>
        <authorList>
            <person name="Goeker M."/>
        </authorList>
    </citation>
    <scope>NUCLEOTIDE SEQUENCE</scope>
    <source>
        <strain evidence="12">DSM 19659</strain>
    </source>
</reference>
<evidence type="ECO:0000256" key="3">
    <source>
        <dbReference type="ARBA" id="ARBA00022737"/>
    </source>
</evidence>
<evidence type="ECO:0000256" key="2">
    <source>
        <dbReference type="ARBA" id="ARBA00022679"/>
    </source>
</evidence>
<evidence type="ECO:0000256" key="10">
    <source>
        <dbReference type="SAM" id="SignalP"/>
    </source>
</evidence>
<feature type="domain" description="L,D-TPase catalytic" evidence="11">
    <location>
        <begin position="387"/>
        <end position="510"/>
    </location>
</feature>
<dbReference type="Pfam" id="PF03734">
    <property type="entry name" value="YkuD"/>
    <property type="match status" value="1"/>
</dbReference>
<dbReference type="GO" id="GO:0009252">
    <property type="term" value="P:peptidoglycan biosynthetic process"/>
    <property type="evidence" value="ECO:0007669"/>
    <property type="project" value="UniProtKB-KW"/>
</dbReference>
<evidence type="ECO:0000313" key="12">
    <source>
        <dbReference type="EMBL" id="MDQ0152804.1"/>
    </source>
</evidence>
<dbReference type="InterPro" id="IPR018337">
    <property type="entry name" value="Cell_wall/Cho-bd_repeat"/>
</dbReference>
<evidence type="ECO:0000256" key="4">
    <source>
        <dbReference type="ARBA" id="ARBA00022960"/>
    </source>
</evidence>
<evidence type="ECO:0000256" key="1">
    <source>
        <dbReference type="ARBA" id="ARBA00004752"/>
    </source>
</evidence>
<feature type="region of interest" description="Disordered" evidence="9">
    <location>
        <begin position="36"/>
        <end position="119"/>
    </location>
</feature>
<organism evidence="12 13">
    <name type="scientific">Moryella indoligenes</name>
    <dbReference type="NCBI Taxonomy" id="371674"/>
    <lineage>
        <taxon>Bacteria</taxon>
        <taxon>Bacillati</taxon>
        <taxon>Bacillota</taxon>
        <taxon>Clostridia</taxon>
        <taxon>Lachnospirales</taxon>
        <taxon>Lachnospiraceae</taxon>
        <taxon>Moryella</taxon>
    </lineage>
</organism>
<keyword evidence="6 8" id="KW-0961">Cell wall biogenesis/degradation</keyword>
<name>A0AAE3VAL0_9FIRM</name>
<comment type="caution">
    <text evidence="12">The sequence shown here is derived from an EMBL/GenBank/DDBJ whole genome shotgun (WGS) entry which is preliminary data.</text>
</comment>
<feature type="chain" id="PRO_5042105387" description="L,D-TPase catalytic domain-containing protein" evidence="10">
    <location>
        <begin position="28"/>
        <end position="585"/>
    </location>
</feature>
<evidence type="ECO:0000256" key="7">
    <source>
        <dbReference type="PROSITE-ProRule" id="PRU00591"/>
    </source>
</evidence>
<feature type="region of interest" description="Disordered" evidence="9">
    <location>
        <begin position="529"/>
        <end position="549"/>
    </location>
</feature>
<dbReference type="PROSITE" id="PS52029">
    <property type="entry name" value="LD_TPASE"/>
    <property type="match status" value="1"/>
</dbReference>
<feature type="compositionally biased region" description="Polar residues" evidence="9">
    <location>
        <begin position="39"/>
        <end position="51"/>
    </location>
</feature>
<evidence type="ECO:0000256" key="9">
    <source>
        <dbReference type="SAM" id="MobiDB-lite"/>
    </source>
</evidence>
<dbReference type="PROSITE" id="PS51170">
    <property type="entry name" value="CW"/>
    <property type="match status" value="1"/>
</dbReference>
<proteinExistence type="predicted"/>
<dbReference type="SUPFAM" id="SSF69360">
    <property type="entry name" value="Cell wall binding repeat"/>
    <property type="match status" value="1"/>
</dbReference>
<feature type="compositionally biased region" description="Low complexity" evidence="9">
    <location>
        <begin position="103"/>
        <end position="119"/>
    </location>
</feature>
<keyword evidence="2" id="KW-0808">Transferase</keyword>
<dbReference type="Proteomes" id="UP001241537">
    <property type="component" value="Unassembled WGS sequence"/>
</dbReference>
<dbReference type="InterPro" id="IPR038063">
    <property type="entry name" value="Transpep_catalytic_dom"/>
</dbReference>
<dbReference type="InterPro" id="IPR005490">
    <property type="entry name" value="LD_TPept_cat_dom"/>
</dbReference>
<dbReference type="AlphaFoldDB" id="A0AAE3VAL0"/>
<evidence type="ECO:0000256" key="6">
    <source>
        <dbReference type="ARBA" id="ARBA00023316"/>
    </source>
</evidence>
<feature type="compositionally biased region" description="Low complexity" evidence="9">
    <location>
        <begin position="75"/>
        <end position="91"/>
    </location>
</feature>
<evidence type="ECO:0000259" key="11">
    <source>
        <dbReference type="PROSITE" id="PS52029"/>
    </source>
</evidence>
<dbReference type="Gene3D" id="2.40.440.10">
    <property type="entry name" value="L,D-transpeptidase catalytic domain-like"/>
    <property type="match status" value="1"/>
</dbReference>
<dbReference type="GO" id="GO:0071555">
    <property type="term" value="P:cell wall organization"/>
    <property type="evidence" value="ECO:0007669"/>
    <property type="project" value="UniProtKB-UniRule"/>
</dbReference>
<keyword evidence="3" id="KW-0677">Repeat</keyword>
<feature type="active site" description="Proton donor/acceptor" evidence="8">
    <location>
        <position position="459"/>
    </location>
</feature>
<protein>
    <recommendedName>
        <fullName evidence="11">L,D-TPase catalytic domain-containing protein</fullName>
    </recommendedName>
</protein>
<accession>A0AAE3VAL0</accession>
<dbReference type="CDD" id="cd16913">
    <property type="entry name" value="YkuD_like"/>
    <property type="match status" value="1"/>
</dbReference>
<keyword evidence="4 8" id="KW-0133">Cell shape</keyword>
<comment type="pathway">
    <text evidence="1 8">Cell wall biogenesis; peptidoglycan biosynthesis.</text>
</comment>
<keyword evidence="10" id="KW-0732">Signal</keyword>
<dbReference type="GO" id="GO:0016740">
    <property type="term" value="F:transferase activity"/>
    <property type="evidence" value="ECO:0007669"/>
    <property type="project" value="UniProtKB-KW"/>
</dbReference>
<dbReference type="Gene3D" id="2.10.270.10">
    <property type="entry name" value="Cholin Binding"/>
    <property type="match status" value="1"/>
</dbReference>
<feature type="repeat" description="Cell wall-binding" evidence="7">
    <location>
        <begin position="354"/>
        <end position="373"/>
    </location>
</feature>
<dbReference type="RefSeq" id="WP_307254694.1">
    <property type="nucleotide sequence ID" value="NZ_JAUSTO010000008.1"/>
</dbReference>
<keyword evidence="13" id="KW-1185">Reference proteome</keyword>
<dbReference type="EMBL" id="JAUSTO010000008">
    <property type="protein sequence ID" value="MDQ0152804.1"/>
    <property type="molecule type" value="Genomic_DNA"/>
</dbReference>